<organism evidence="9 10">
    <name type="scientific">Enterococcus gallinarum</name>
    <dbReference type="NCBI Taxonomy" id="1353"/>
    <lineage>
        <taxon>Bacteria</taxon>
        <taxon>Bacillati</taxon>
        <taxon>Bacillota</taxon>
        <taxon>Bacilli</taxon>
        <taxon>Lactobacillales</taxon>
        <taxon>Enterococcaceae</taxon>
        <taxon>Enterococcus</taxon>
    </lineage>
</organism>
<evidence type="ECO:0000256" key="2">
    <source>
        <dbReference type="ARBA" id="ARBA00022475"/>
    </source>
</evidence>
<name>A0A376GZV9_ENTGA</name>
<keyword evidence="2" id="KW-1003">Cell membrane</keyword>
<protein>
    <submittedName>
        <fullName evidence="9">Permease</fullName>
    </submittedName>
</protein>
<feature type="compositionally biased region" description="Low complexity" evidence="6">
    <location>
        <begin position="422"/>
        <end position="433"/>
    </location>
</feature>
<evidence type="ECO:0000313" key="9">
    <source>
        <dbReference type="EMBL" id="STD84071.1"/>
    </source>
</evidence>
<evidence type="ECO:0000256" key="1">
    <source>
        <dbReference type="ARBA" id="ARBA00004651"/>
    </source>
</evidence>
<feature type="compositionally biased region" description="Acidic residues" evidence="6">
    <location>
        <begin position="130"/>
        <end position="143"/>
    </location>
</feature>
<feature type="region of interest" description="Disordered" evidence="6">
    <location>
        <begin position="422"/>
        <end position="441"/>
    </location>
</feature>
<dbReference type="GO" id="GO:0005886">
    <property type="term" value="C:plasma membrane"/>
    <property type="evidence" value="ECO:0007669"/>
    <property type="project" value="UniProtKB-SubCell"/>
</dbReference>
<evidence type="ECO:0000313" key="10">
    <source>
        <dbReference type="Proteomes" id="UP000254807"/>
    </source>
</evidence>
<keyword evidence="5 7" id="KW-0472">Membrane</keyword>
<evidence type="ECO:0000256" key="3">
    <source>
        <dbReference type="ARBA" id="ARBA00022692"/>
    </source>
</evidence>
<evidence type="ECO:0000256" key="6">
    <source>
        <dbReference type="SAM" id="MobiDB-lite"/>
    </source>
</evidence>
<accession>A0A376GZV9</accession>
<evidence type="ECO:0000256" key="7">
    <source>
        <dbReference type="SAM" id="Phobius"/>
    </source>
</evidence>
<evidence type="ECO:0000256" key="5">
    <source>
        <dbReference type="ARBA" id="ARBA00023136"/>
    </source>
</evidence>
<feature type="domain" description="ABC3 transporter permease C-terminal" evidence="8">
    <location>
        <begin position="336"/>
        <end position="492"/>
    </location>
</feature>
<feature type="region of interest" description="Disordered" evidence="6">
    <location>
        <begin position="128"/>
        <end position="171"/>
    </location>
</feature>
<feature type="region of interest" description="Disordered" evidence="6">
    <location>
        <begin position="62"/>
        <end position="94"/>
    </location>
</feature>
<feature type="compositionally biased region" description="Polar residues" evidence="6">
    <location>
        <begin position="147"/>
        <end position="157"/>
    </location>
</feature>
<dbReference type="GO" id="GO:0022857">
    <property type="term" value="F:transmembrane transporter activity"/>
    <property type="evidence" value="ECO:0007669"/>
    <property type="project" value="TreeGrafter"/>
</dbReference>
<sequence>MNFMKRGLQSLWAKKGRSLLLIAVFSAILIFVLAGLTIRSAALVATENAQKSVGATVTLQANRESLRQNSQTASSDTSEGESTPPDPGSFQNTPVNLSDAQAIAALSGVASYSFEASTSADAVSGIEAISSEDDESTATESTEDSSRATNGQPNGMPNMQGGRMSSGDFQITGVSESTNYTSFSEGTAKITDGEAITAGDEGTNNVLIESELAEANGLSVGDKFVISDSEDNEVEVTIKGIYETSEVGNSMSQMFNFLNPANTLFASYTLVNTLAGNEDTLDSATYTLSDPSEMDSFVAQAEKLIDTDTYSIQTNDQMYQSMLTPLNNVASFAKNIIVLVAVAGVIILTLIVMLSIRERKYEIGVLLSLGESRIKVILQFFTEIAICMFFALGIAAASGNVVGNIVGEQLLAQQTTTEQANTGMNGPEGMPSMGNGGPNGRSGLSAFTPSAEVQELAITVSFQEIGLLALLGVGISFGSILLSSAGILRLNPKKILVS</sequence>
<dbReference type="PANTHER" id="PTHR30572">
    <property type="entry name" value="MEMBRANE COMPONENT OF TRANSPORTER-RELATED"/>
    <property type="match status" value="1"/>
</dbReference>
<dbReference type="InterPro" id="IPR003838">
    <property type="entry name" value="ABC3_permease_C"/>
</dbReference>
<dbReference type="RefSeq" id="WP_060813112.1">
    <property type="nucleotide sequence ID" value="NZ_JBHULA010000042.1"/>
</dbReference>
<proteinExistence type="predicted"/>
<dbReference type="Proteomes" id="UP000254807">
    <property type="component" value="Unassembled WGS sequence"/>
</dbReference>
<keyword evidence="10" id="KW-1185">Reference proteome</keyword>
<comment type="subcellular location">
    <subcellularLocation>
        <location evidence="1">Cell membrane</location>
        <topology evidence="1">Multi-pass membrane protein</topology>
    </subcellularLocation>
</comment>
<evidence type="ECO:0000256" key="4">
    <source>
        <dbReference type="ARBA" id="ARBA00022989"/>
    </source>
</evidence>
<feature type="compositionally biased region" description="Polar residues" evidence="6">
    <location>
        <begin position="62"/>
        <end position="81"/>
    </location>
</feature>
<feature type="transmembrane region" description="Helical" evidence="7">
    <location>
        <begin position="336"/>
        <end position="356"/>
    </location>
</feature>
<keyword evidence="4 7" id="KW-1133">Transmembrane helix</keyword>
<dbReference type="AlphaFoldDB" id="A0A376GZV9"/>
<evidence type="ECO:0000259" key="8">
    <source>
        <dbReference type="Pfam" id="PF02687"/>
    </source>
</evidence>
<feature type="transmembrane region" description="Helical" evidence="7">
    <location>
        <begin position="376"/>
        <end position="397"/>
    </location>
</feature>
<feature type="transmembrane region" description="Helical" evidence="7">
    <location>
        <begin position="465"/>
        <end position="488"/>
    </location>
</feature>
<dbReference type="OrthoDB" id="9812886at2"/>
<dbReference type="PANTHER" id="PTHR30572:SF9">
    <property type="entry name" value="ABC TRANSPORTER PERMEASE PROTEIN"/>
    <property type="match status" value="1"/>
</dbReference>
<gene>
    <name evidence="9" type="ORF">NCTC12360_02594</name>
</gene>
<dbReference type="EMBL" id="UFYW01000001">
    <property type="protein sequence ID" value="STD84071.1"/>
    <property type="molecule type" value="Genomic_DNA"/>
</dbReference>
<keyword evidence="3 7" id="KW-0812">Transmembrane</keyword>
<reference evidence="9 10" key="1">
    <citation type="submission" date="2018-06" db="EMBL/GenBank/DDBJ databases">
        <authorList>
            <consortium name="Pathogen Informatics"/>
            <person name="Doyle S."/>
        </authorList>
    </citation>
    <scope>NUCLEOTIDE SEQUENCE [LARGE SCALE GENOMIC DNA]</scope>
    <source>
        <strain evidence="9 10">NCTC12360</strain>
    </source>
</reference>
<dbReference type="Pfam" id="PF02687">
    <property type="entry name" value="FtsX"/>
    <property type="match status" value="1"/>
</dbReference>
<dbReference type="InterPro" id="IPR050250">
    <property type="entry name" value="Macrolide_Exporter_MacB"/>
</dbReference>